<organism evidence="2">
    <name type="scientific">Perkinsus marinus (strain ATCC 50983 / TXsc)</name>
    <dbReference type="NCBI Taxonomy" id="423536"/>
    <lineage>
        <taxon>Eukaryota</taxon>
        <taxon>Sar</taxon>
        <taxon>Alveolata</taxon>
        <taxon>Perkinsozoa</taxon>
        <taxon>Perkinsea</taxon>
        <taxon>Perkinsida</taxon>
        <taxon>Perkinsidae</taxon>
        <taxon>Perkinsus</taxon>
    </lineage>
</organism>
<gene>
    <name evidence="1" type="ORF">Pmar_PMAR024132</name>
</gene>
<dbReference type="GO" id="GO:0019825">
    <property type="term" value="F:oxygen binding"/>
    <property type="evidence" value="ECO:0007669"/>
    <property type="project" value="InterPro"/>
</dbReference>
<dbReference type="InParanoid" id="C5L296"/>
<evidence type="ECO:0000313" key="1">
    <source>
        <dbReference type="EMBL" id="EER09108.1"/>
    </source>
</evidence>
<dbReference type="GO" id="GO:0020037">
    <property type="term" value="F:heme binding"/>
    <property type="evidence" value="ECO:0007669"/>
    <property type="project" value="InterPro"/>
</dbReference>
<keyword evidence="2" id="KW-1185">Reference proteome</keyword>
<accession>C5L296</accession>
<dbReference type="Proteomes" id="UP000007800">
    <property type="component" value="Unassembled WGS sequence"/>
</dbReference>
<dbReference type="RefSeq" id="XP_002777292.1">
    <property type="nucleotide sequence ID" value="XM_002777246.1"/>
</dbReference>
<dbReference type="Gene3D" id="1.10.490.10">
    <property type="entry name" value="Globins"/>
    <property type="match status" value="1"/>
</dbReference>
<reference evidence="1 2" key="1">
    <citation type="submission" date="2008-07" db="EMBL/GenBank/DDBJ databases">
        <authorList>
            <person name="El-Sayed N."/>
            <person name="Caler E."/>
            <person name="Inman J."/>
            <person name="Amedeo P."/>
            <person name="Hass B."/>
            <person name="Wortman J."/>
        </authorList>
    </citation>
    <scope>NUCLEOTIDE SEQUENCE [LARGE SCALE GENOMIC DNA]</scope>
    <source>
        <strain evidence="2">ATCC 50983 / TXsc</strain>
    </source>
</reference>
<dbReference type="AlphaFoldDB" id="C5L296"/>
<sequence length="215" mass="24007">MVMKLFPDNLLDLIGGPGPFEAVAKDFYQHSFSDPILGVLYEDKTEPHDLMMCRWFFEQNGLTDEMTKRGGSKLINAKHRKAENRPERATAPKEAGYVGGAFTKAQRNRWLRYQLMACEDFNLPKEFVRGYIHGLCVFMSAYGPFVESRVEDGPQTGKCPASVSVTTTPEQAKILTVHPNLPGYDMPGELGNFQKITIPEECRATGATPLPAFAK</sequence>
<proteinExistence type="predicted"/>
<evidence type="ECO:0000313" key="2">
    <source>
        <dbReference type="Proteomes" id="UP000007800"/>
    </source>
</evidence>
<dbReference type="EMBL" id="GG678581">
    <property type="protein sequence ID" value="EER09108.1"/>
    <property type="molecule type" value="Genomic_DNA"/>
</dbReference>
<dbReference type="GeneID" id="9065279"/>
<protein>
    <submittedName>
        <fullName evidence="1">Uncharacterized protein</fullName>
    </submittedName>
</protein>
<name>C5L296_PERM5</name>
<dbReference type="InterPro" id="IPR012292">
    <property type="entry name" value="Globin/Proto"/>
</dbReference>